<dbReference type="Proteomes" id="UP001065047">
    <property type="component" value="Unassembled WGS sequence"/>
</dbReference>
<accession>A0ABQ0PPP6</accession>
<dbReference type="NCBIfam" id="NF009773">
    <property type="entry name" value="PRK13270.1"/>
    <property type="match status" value="1"/>
</dbReference>
<dbReference type="Pfam" id="PF01204">
    <property type="entry name" value="Trehalase"/>
    <property type="match status" value="1"/>
</dbReference>
<dbReference type="EMBL" id="BAPF01000010">
    <property type="protein sequence ID" value="GBQ77650.1"/>
    <property type="molecule type" value="Genomic_DNA"/>
</dbReference>
<dbReference type="PROSITE" id="PS00927">
    <property type="entry name" value="TREHALASE_1"/>
    <property type="match status" value="1"/>
</dbReference>
<dbReference type="PRINTS" id="PR00744">
    <property type="entry name" value="GLHYDRLASE37"/>
</dbReference>
<dbReference type="PANTHER" id="PTHR23403:SF8">
    <property type="entry name" value="CYTOPLASMIC TREHALASE"/>
    <property type="match status" value="1"/>
</dbReference>
<keyword evidence="1" id="KW-0378">Hydrolase</keyword>
<dbReference type="InterPro" id="IPR018232">
    <property type="entry name" value="Glyco_hydro_37_CS"/>
</dbReference>
<evidence type="ECO:0000256" key="2">
    <source>
        <dbReference type="ARBA" id="ARBA00023295"/>
    </source>
</evidence>
<protein>
    <submittedName>
        <fullName evidence="4">Trehalase</fullName>
    </submittedName>
</protein>
<dbReference type="InterPro" id="IPR012341">
    <property type="entry name" value="6hp_glycosidase-like_sf"/>
</dbReference>
<dbReference type="InterPro" id="IPR001661">
    <property type="entry name" value="Glyco_hydro_37"/>
</dbReference>
<gene>
    <name evidence="4" type="ORF">AA14337_0882</name>
</gene>
<organism evidence="4 5">
    <name type="scientific">Acetobacter malorum DSM 14337</name>
    <dbReference type="NCBI Taxonomy" id="1307910"/>
    <lineage>
        <taxon>Bacteria</taxon>
        <taxon>Pseudomonadati</taxon>
        <taxon>Pseudomonadota</taxon>
        <taxon>Alphaproteobacteria</taxon>
        <taxon>Acetobacterales</taxon>
        <taxon>Acetobacteraceae</taxon>
        <taxon>Acetobacter</taxon>
    </lineage>
</organism>
<proteinExistence type="predicted"/>
<name>A0ABQ0PPP6_9PROT</name>
<reference evidence="4" key="1">
    <citation type="submission" date="2013-04" db="EMBL/GenBank/DDBJ databases">
        <title>The genome sequencing project of 58 acetic acid bacteria.</title>
        <authorList>
            <person name="Okamoto-Kainuma A."/>
            <person name="Ishikawa M."/>
            <person name="Umino S."/>
            <person name="Koizumi Y."/>
            <person name="Shiwa Y."/>
            <person name="Yoshikawa H."/>
            <person name="Matsutani M."/>
            <person name="Matsushita K."/>
        </authorList>
    </citation>
    <scope>NUCLEOTIDE SEQUENCE</scope>
    <source>
        <strain evidence="4">DSM 14337</strain>
    </source>
</reference>
<evidence type="ECO:0000313" key="4">
    <source>
        <dbReference type="EMBL" id="GBQ77650.1"/>
    </source>
</evidence>
<dbReference type="SUPFAM" id="SSF48208">
    <property type="entry name" value="Six-hairpin glycosidases"/>
    <property type="match status" value="1"/>
</dbReference>
<evidence type="ECO:0000256" key="3">
    <source>
        <dbReference type="SAM" id="MobiDB-lite"/>
    </source>
</evidence>
<keyword evidence="5" id="KW-1185">Reference proteome</keyword>
<feature type="region of interest" description="Disordered" evidence="3">
    <location>
        <begin position="533"/>
        <end position="680"/>
    </location>
</feature>
<comment type="caution">
    <text evidence="4">The sequence shown here is derived from an EMBL/GenBank/DDBJ whole genome shotgun (WGS) entry which is preliminary data.</text>
</comment>
<evidence type="ECO:0000313" key="5">
    <source>
        <dbReference type="Proteomes" id="UP001065047"/>
    </source>
</evidence>
<evidence type="ECO:0000256" key="1">
    <source>
        <dbReference type="ARBA" id="ARBA00022801"/>
    </source>
</evidence>
<feature type="compositionally biased region" description="Basic and acidic residues" evidence="3">
    <location>
        <begin position="578"/>
        <end position="588"/>
    </location>
</feature>
<feature type="compositionally biased region" description="Low complexity" evidence="3">
    <location>
        <begin position="589"/>
        <end position="605"/>
    </location>
</feature>
<dbReference type="PANTHER" id="PTHR23403">
    <property type="entry name" value="TREHALASE"/>
    <property type="match status" value="1"/>
</dbReference>
<dbReference type="Gene3D" id="1.50.10.10">
    <property type="match status" value="1"/>
</dbReference>
<feature type="compositionally biased region" description="Pro residues" evidence="3">
    <location>
        <begin position="658"/>
        <end position="670"/>
    </location>
</feature>
<feature type="compositionally biased region" description="Low complexity" evidence="3">
    <location>
        <begin position="671"/>
        <end position="680"/>
    </location>
</feature>
<sequence length="680" mass="75572">MQVKLFDVQPATHAGEHAAPDFVPQDLRPPSIALGDLFSAIHAARIFTDAKAVADAIPDQAPTDLVAAWRQEKDLPDFNLKRFVSQHFTIPVLRSAAYSRKPGENVRDYISGMWDVLTREADTAVPWSSLLPLPETYIVPGGRFSEFYYWDSYFTMIGLYEDGRIDLLRNVVRNIASLMDRYGHMPNGNRTYYLSRSQPPFFSVMLDLLASHDGQVVYTSFLPELQREYDYWTHGTDALKPGAAWQHVVRLTDGTLMFRPWDDMDSPRDESFPQDLATAKRSHRPSPELWRDLRAGAETGWDYSSRWLADDKTLDTINTTALITVEYNCLMVHLEQTLSHAYALNGEKDKAAFYAQQATQLKNAINHYLWNEKEGAYYDYNWRTGQLRDVLSTATVVPLFLHIAPQDKADAVARTIKARLLHVGGLTVTDRETGQQWDYPNGWAPEEWMAIKGLEQYGHHDLAAEIGRRWMARVIGTYEKSGVLLEKYDVVSPEISATGGKGGGEYPMQIGFGWTNGTLLGLMNRYPQSTRKVLDNNPLADQPSQQPLPPVDAWDAKGPEIPVTEHSPLKGVPVSTLKAEHPTQENDRPSTPSAPASPEAHPAVPDSEHPSSGQTPAKPADHTQQPAPDQKQDNKPATQEEPAPIVPQLSPTQNPQPASGPAPAPAPAPAPESKTSAPGP</sequence>
<keyword evidence="2" id="KW-0326">Glycosidase</keyword>
<dbReference type="PROSITE" id="PS00928">
    <property type="entry name" value="TREHALASE_2"/>
    <property type="match status" value="1"/>
</dbReference>
<dbReference type="InterPro" id="IPR008928">
    <property type="entry name" value="6-hairpin_glycosidase_sf"/>
</dbReference>
<dbReference type="NCBIfam" id="NF009774">
    <property type="entry name" value="PRK13271.1"/>
    <property type="match status" value="1"/>
</dbReference>